<evidence type="ECO:0000256" key="1">
    <source>
        <dbReference type="SAM" id="MobiDB-lite"/>
    </source>
</evidence>
<organism evidence="2">
    <name type="scientific">Albugo laibachii Nc14</name>
    <dbReference type="NCBI Taxonomy" id="890382"/>
    <lineage>
        <taxon>Eukaryota</taxon>
        <taxon>Sar</taxon>
        <taxon>Stramenopiles</taxon>
        <taxon>Oomycota</taxon>
        <taxon>Peronosporomycetes</taxon>
        <taxon>Albuginales</taxon>
        <taxon>Albuginaceae</taxon>
        <taxon>Albugo</taxon>
    </lineage>
</organism>
<gene>
    <name evidence="2" type="primary">AlNc14C215G8998</name>
    <name evidence="2" type="ORF">ALNC14_101050</name>
</gene>
<dbReference type="EMBL" id="FR824260">
    <property type="protein sequence ID" value="CCA23961.1"/>
    <property type="molecule type" value="Genomic_DNA"/>
</dbReference>
<reference evidence="2" key="2">
    <citation type="submission" date="2011-02" db="EMBL/GenBank/DDBJ databases">
        <authorList>
            <person name="MacLean D."/>
        </authorList>
    </citation>
    <scope>NUCLEOTIDE SEQUENCE</scope>
</reference>
<sequence length="412" mass="47161">MISSYHTLSPDTEFRPINALHPPMGTSNSPSKSLHPGVEMDPETVTSTLHHRHRRKPSSTSPCPSHHHPKLTTFIQIHLRNRPKCSSASESLCTSDELINYWNDLSMESKQCLLRIHRQIFFKALDQFLIRRHLCFECHENVIAEWEDLERGRVPRKRSLLDVFSVLPPFSDSDEDESLDNEEASDLESSCQHFHQDENQIDAISLHQTCSETPCDSSCEAELLRLFQTEERFIVLDDTHIDLMDDLIRCGGHFAHLMPLLSDNEIPIGSPSRLYDDDYHYGGDNVDCPGASSPRSAQEYILDLLALQFREQLEMAYHEAIRQSLKAQAELLREEKVSIPMKSTRKKKKKRKKSLIPSDVSITPSDGIELDREVEEFRLLLEEIHAEARDGTRRKLVLPPGTFASFSSEPRA</sequence>
<reference evidence="2" key="1">
    <citation type="journal article" date="2011" name="PLoS Biol.">
        <title>Gene gain and loss during evolution of obligate parasitism in the white rust pathogen of Arabidopsis thaliana.</title>
        <authorList>
            <person name="Kemen E."/>
            <person name="Gardiner A."/>
            <person name="Schultz-Larsen T."/>
            <person name="Kemen A.C."/>
            <person name="Balmuth A.L."/>
            <person name="Robert-Seilaniantz A."/>
            <person name="Bailey K."/>
            <person name="Holub E."/>
            <person name="Studholme D.J."/>
            <person name="Maclean D."/>
            <person name="Jones J.D."/>
        </authorList>
    </citation>
    <scope>NUCLEOTIDE SEQUENCE</scope>
</reference>
<protein>
    <submittedName>
        <fullName evidence="2">Uncharacterized protein AlNc14C215G8998</fullName>
    </submittedName>
</protein>
<feature type="region of interest" description="Disordered" evidence="1">
    <location>
        <begin position="1"/>
        <end position="69"/>
    </location>
</feature>
<evidence type="ECO:0000313" key="2">
    <source>
        <dbReference type="EMBL" id="CCA23961.1"/>
    </source>
</evidence>
<accession>F0WRJ8</accession>
<dbReference type="AlphaFoldDB" id="F0WRJ8"/>
<proteinExistence type="predicted"/>
<feature type="compositionally biased region" description="Polar residues" evidence="1">
    <location>
        <begin position="1"/>
        <end position="10"/>
    </location>
</feature>
<dbReference type="HOGENOM" id="CLU_668017_0_0_1"/>
<name>F0WRJ8_9STRA</name>